<keyword evidence="1" id="KW-0479">Metal-binding</keyword>
<feature type="compositionally biased region" description="Basic and acidic residues" evidence="2">
    <location>
        <begin position="203"/>
        <end position="222"/>
    </location>
</feature>
<comment type="caution">
    <text evidence="4">The sequence shown here is derived from an EMBL/GenBank/DDBJ whole genome shotgun (WGS) entry which is preliminary data.</text>
</comment>
<organism evidence="4 5">
    <name type="scientific">Polychaeton citri CBS 116435</name>
    <dbReference type="NCBI Taxonomy" id="1314669"/>
    <lineage>
        <taxon>Eukaryota</taxon>
        <taxon>Fungi</taxon>
        <taxon>Dikarya</taxon>
        <taxon>Ascomycota</taxon>
        <taxon>Pezizomycotina</taxon>
        <taxon>Dothideomycetes</taxon>
        <taxon>Dothideomycetidae</taxon>
        <taxon>Capnodiales</taxon>
        <taxon>Capnodiaceae</taxon>
        <taxon>Polychaeton</taxon>
    </lineage>
</organism>
<feature type="compositionally biased region" description="Polar residues" evidence="2">
    <location>
        <begin position="181"/>
        <end position="202"/>
    </location>
</feature>
<gene>
    <name evidence="4" type="ORF">K431DRAFT_303428</name>
</gene>
<evidence type="ECO:0000313" key="5">
    <source>
        <dbReference type="Proteomes" id="UP000799441"/>
    </source>
</evidence>
<sequence length="661" mass="72021">MSSTPSIRISQHLRHPSSHPSYNPLHAASPMAIPNIQEAVPPPLPPPTFIPDLGTGHDPGWQWGNDPNSIDFGRAASVRPGSSLLGNAAKGPMRGREARSTQDNGGAAFARTVPSISTIIPPSYDHDMTDDNSDGDASASSAPKGDHRLQGTMQLEQRILEDSSQAYDKRLLSRIGGPNTPKRQSISFPSGTSLESSQQSQPDGERRDAHLRPLSMPERHGSFDSPGGSRWPPSSDAGFVEHGPPDHHHHHHHRPQTRRGSIQHEDTQSHRGSYDHSIFLQDDFPMEDAHPKQHERSPGFDDAAKAGLKRRASSPPRDVPREDRMSIASTTSQADLHRRPPHGSFSRGSPVSRFFTNHSVASPASSYGPRHNSLGSSFGLLSNASSVTSFGSGRVSPNALSPAVDSDLRPSIVYNAAKAANPPVIPYTPQHQHTSSSSSSSLGSQSVMRKMPTDSIMHSRNSSLSAGLYICECCPKKPKKFDTEDELKLHESEKQYTCAYCSNRFKNKNEAERHQNSLHLRRHSWSCAALSSVEAAFQPAPSGNGTDACGYCGEEFPSPASWAARHDHLNHVHKFGECNQTKKFYRADHFRQHLKHSHSGTSGKWTNTLETACMKIEPPPEKRVNHGAPIPHTAPTLIVPPTGLSCIQGNPGVIPETPHDT</sequence>
<dbReference type="InterPro" id="IPR057026">
    <property type="entry name" value="Znf-C2H2_ascomycetes"/>
</dbReference>
<dbReference type="GO" id="GO:0008270">
    <property type="term" value="F:zinc ion binding"/>
    <property type="evidence" value="ECO:0007669"/>
    <property type="project" value="UniProtKB-KW"/>
</dbReference>
<feature type="compositionally biased region" description="Low complexity" evidence="2">
    <location>
        <begin position="435"/>
        <end position="446"/>
    </location>
</feature>
<feature type="region of interest" description="Disordered" evidence="2">
    <location>
        <begin position="173"/>
        <end position="272"/>
    </location>
</feature>
<feature type="domain" description="C2H2-type" evidence="3">
    <location>
        <begin position="496"/>
        <end position="524"/>
    </location>
</feature>
<dbReference type="InterPro" id="IPR013087">
    <property type="entry name" value="Znf_C2H2_type"/>
</dbReference>
<name>A0A9P4Q6D9_9PEZI</name>
<dbReference type="Gene3D" id="3.30.160.60">
    <property type="entry name" value="Classic Zinc Finger"/>
    <property type="match status" value="1"/>
</dbReference>
<dbReference type="PROSITE" id="PS00028">
    <property type="entry name" value="ZINC_FINGER_C2H2_1"/>
    <property type="match status" value="1"/>
</dbReference>
<accession>A0A9P4Q6D9</accession>
<feature type="region of interest" description="Disordered" evidence="2">
    <location>
        <begin position="424"/>
        <end position="449"/>
    </location>
</feature>
<feature type="region of interest" description="Disordered" evidence="2">
    <location>
        <begin position="1"/>
        <end position="27"/>
    </location>
</feature>
<dbReference type="PROSITE" id="PS50157">
    <property type="entry name" value="ZINC_FINGER_C2H2_2"/>
    <property type="match status" value="1"/>
</dbReference>
<dbReference type="Proteomes" id="UP000799441">
    <property type="component" value="Unassembled WGS sequence"/>
</dbReference>
<evidence type="ECO:0000259" key="3">
    <source>
        <dbReference type="PROSITE" id="PS50157"/>
    </source>
</evidence>
<feature type="compositionally biased region" description="Basic and acidic residues" evidence="2">
    <location>
        <begin position="262"/>
        <end position="272"/>
    </location>
</feature>
<dbReference type="SUPFAM" id="SSF57667">
    <property type="entry name" value="beta-beta-alpha zinc fingers"/>
    <property type="match status" value="1"/>
</dbReference>
<evidence type="ECO:0000256" key="1">
    <source>
        <dbReference type="PROSITE-ProRule" id="PRU00042"/>
    </source>
</evidence>
<dbReference type="AlphaFoldDB" id="A0A9P4Q6D9"/>
<proteinExistence type="predicted"/>
<keyword evidence="1" id="KW-0863">Zinc-finger</keyword>
<feature type="region of interest" description="Disordered" evidence="2">
    <location>
        <begin position="288"/>
        <end position="350"/>
    </location>
</feature>
<evidence type="ECO:0000256" key="2">
    <source>
        <dbReference type="SAM" id="MobiDB-lite"/>
    </source>
</evidence>
<feature type="compositionally biased region" description="Basic and acidic residues" evidence="2">
    <location>
        <begin position="288"/>
        <end position="304"/>
    </location>
</feature>
<keyword evidence="1" id="KW-0862">Zinc</keyword>
<dbReference type="InterPro" id="IPR036236">
    <property type="entry name" value="Znf_C2H2_sf"/>
</dbReference>
<protein>
    <recommendedName>
        <fullName evidence="3">C2H2-type domain-containing protein</fullName>
    </recommendedName>
</protein>
<dbReference type="Pfam" id="PF24537">
    <property type="entry name" value="zf-C2H2_fungi"/>
    <property type="match status" value="1"/>
</dbReference>
<dbReference type="EMBL" id="MU003790">
    <property type="protein sequence ID" value="KAF2721443.1"/>
    <property type="molecule type" value="Genomic_DNA"/>
</dbReference>
<evidence type="ECO:0000313" key="4">
    <source>
        <dbReference type="EMBL" id="KAF2721443.1"/>
    </source>
</evidence>
<dbReference type="OrthoDB" id="3524154at2759"/>
<keyword evidence="5" id="KW-1185">Reference proteome</keyword>
<feature type="compositionally biased region" description="Basic residues" evidence="2">
    <location>
        <begin position="247"/>
        <end position="257"/>
    </location>
</feature>
<reference evidence="4" key="1">
    <citation type="journal article" date="2020" name="Stud. Mycol.">
        <title>101 Dothideomycetes genomes: a test case for predicting lifestyles and emergence of pathogens.</title>
        <authorList>
            <person name="Haridas S."/>
            <person name="Albert R."/>
            <person name="Binder M."/>
            <person name="Bloem J."/>
            <person name="Labutti K."/>
            <person name="Salamov A."/>
            <person name="Andreopoulos B."/>
            <person name="Baker S."/>
            <person name="Barry K."/>
            <person name="Bills G."/>
            <person name="Bluhm B."/>
            <person name="Cannon C."/>
            <person name="Castanera R."/>
            <person name="Culley D."/>
            <person name="Daum C."/>
            <person name="Ezra D."/>
            <person name="Gonzalez J."/>
            <person name="Henrissat B."/>
            <person name="Kuo A."/>
            <person name="Liang C."/>
            <person name="Lipzen A."/>
            <person name="Lutzoni F."/>
            <person name="Magnuson J."/>
            <person name="Mondo S."/>
            <person name="Nolan M."/>
            <person name="Ohm R."/>
            <person name="Pangilinan J."/>
            <person name="Park H.-J."/>
            <person name="Ramirez L."/>
            <person name="Alfaro M."/>
            <person name="Sun H."/>
            <person name="Tritt A."/>
            <person name="Yoshinaga Y."/>
            <person name="Zwiers L.-H."/>
            <person name="Turgeon B."/>
            <person name="Goodwin S."/>
            <person name="Spatafora J."/>
            <person name="Crous P."/>
            <person name="Grigoriev I."/>
        </authorList>
    </citation>
    <scope>NUCLEOTIDE SEQUENCE</scope>
    <source>
        <strain evidence="4">CBS 116435</strain>
    </source>
</reference>
<feature type="region of interest" description="Disordered" evidence="2">
    <location>
        <begin position="81"/>
        <end position="147"/>
    </location>
</feature>
<dbReference type="SMART" id="SM00355">
    <property type="entry name" value="ZnF_C2H2"/>
    <property type="match status" value="3"/>
</dbReference>